<keyword evidence="3" id="KW-0539">Nucleus</keyword>
<dbReference type="SMART" id="SM00415">
    <property type="entry name" value="HSF"/>
    <property type="match status" value="1"/>
</dbReference>
<proteinExistence type="inferred from homology"/>
<reference evidence="7 8" key="1">
    <citation type="submission" date="2024-10" db="EMBL/GenBank/DDBJ databases">
        <title>Updated reference genomes for cyclostephanoid diatoms.</title>
        <authorList>
            <person name="Roberts W.R."/>
            <person name="Alverson A.J."/>
        </authorList>
    </citation>
    <scope>NUCLEOTIDE SEQUENCE [LARGE SCALE GENOMIC DNA]</scope>
    <source>
        <strain evidence="7 8">AJA276-08</strain>
    </source>
</reference>
<feature type="compositionally biased region" description="Polar residues" evidence="5">
    <location>
        <begin position="115"/>
        <end position="124"/>
    </location>
</feature>
<dbReference type="InterPro" id="IPR036390">
    <property type="entry name" value="WH_DNA-bd_sf"/>
</dbReference>
<feature type="region of interest" description="Disordered" evidence="5">
    <location>
        <begin position="490"/>
        <end position="559"/>
    </location>
</feature>
<dbReference type="PANTHER" id="PTHR10015:SF206">
    <property type="entry name" value="HSF-TYPE DNA-BINDING DOMAIN-CONTAINING PROTEIN"/>
    <property type="match status" value="1"/>
</dbReference>
<comment type="subcellular location">
    <subcellularLocation>
        <location evidence="1">Nucleus</location>
    </subcellularLocation>
</comment>
<dbReference type="AlphaFoldDB" id="A0ABD3NQS7"/>
<dbReference type="InterPro" id="IPR000232">
    <property type="entry name" value="HSF_DNA-bd"/>
</dbReference>
<comment type="similarity">
    <text evidence="4">Belongs to the HSF family.</text>
</comment>
<feature type="region of interest" description="Disordered" evidence="5">
    <location>
        <begin position="64"/>
        <end position="130"/>
    </location>
</feature>
<dbReference type="Proteomes" id="UP001530315">
    <property type="component" value="Unassembled WGS sequence"/>
</dbReference>
<dbReference type="FunFam" id="1.10.10.10:FF:000479">
    <property type="entry name" value="Predicted protein"/>
    <property type="match status" value="1"/>
</dbReference>
<dbReference type="EMBL" id="JALLAZ020001224">
    <property type="protein sequence ID" value="KAL3778344.1"/>
    <property type="molecule type" value="Genomic_DNA"/>
</dbReference>
<evidence type="ECO:0000256" key="2">
    <source>
        <dbReference type="ARBA" id="ARBA00023125"/>
    </source>
</evidence>
<dbReference type="GO" id="GO:0005634">
    <property type="term" value="C:nucleus"/>
    <property type="evidence" value="ECO:0007669"/>
    <property type="project" value="UniProtKB-SubCell"/>
</dbReference>
<keyword evidence="8" id="KW-1185">Reference proteome</keyword>
<evidence type="ECO:0000259" key="6">
    <source>
        <dbReference type="SMART" id="SM00415"/>
    </source>
</evidence>
<comment type="caution">
    <text evidence="7">The sequence shown here is derived from an EMBL/GenBank/DDBJ whole genome shotgun (WGS) entry which is preliminary data.</text>
</comment>
<feature type="compositionally biased region" description="Low complexity" evidence="5">
    <location>
        <begin position="496"/>
        <end position="505"/>
    </location>
</feature>
<dbReference type="SUPFAM" id="SSF46785">
    <property type="entry name" value="Winged helix' DNA-binding domain"/>
    <property type="match status" value="1"/>
</dbReference>
<keyword evidence="2" id="KW-0238">DNA-binding</keyword>
<feature type="compositionally biased region" description="Polar residues" evidence="5">
    <location>
        <begin position="676"/>
        <end position="701"/>
    </location>
</feature>
<evidence type="ECO:0000313" key="7">
    <source>
        <dbReference type="EMBL" id="KAL3778344.1"/>
    </source>
</evidence>
<dbReference type="Gene3D" id="1.10.10.10">
    <property type="entry name" value="Winged helix-like DNA-binding domain superfamily/Winged helix DNA-binding domain"/>
    <property type="match status" value="1"/>
</dbReference>
<evidence type="ECO:0000256" key="4">
    <source>
        <dbReference type="RuleBase" id="RU004020"/>
    </source>
</evidence>
<organism evidence="7 8">
    <name type="scientific">Stephanodiscus triporus</name>
    <dbReference type="NCBI Taxonomy" id="2934178"/>
    <lineage>
        <taxon>Eukaryota</taxon>
        <taxon>Sar</taxon>
        <taxon>Stramenopiles</taxon>
        <taxon>Ochrophyta</taxon>
        <taxon>Bacillariophyta</taxon>
        <taxon>Coscinodiscophyceae</taxon>
        <taxon>Thalassiosirophycidae</taxon>
        <taxon>Stephanodiscales</taxon>
        <taxon>Stephanodiscaceae</taxon>
        <taxon>Stephanodiscus</taxon>
    </lineage>
</organism>
<feature type="compositionally biased region" description="Acidic residues" evidence="5">
    <location>
        <begin position="84"/>
        <end position="93"/>
    </location>
</feature>
<evidence type="ECO:0000256" key="5">
    <source>
        <dbReference type="SAM" id="MobiDB-lite"/>
    </source>
</evidence>
<accession>A0ABD3NQS7</accession>
<feature type="region of interest" description="Disordered" evidence="5">
    <location>
        <begin position="648"/>
        <end position="728"/>
    </location>
</feature>
<protein>
    <recommendedName>
        <fullName evidence="6">HSF-type DNA-binding domain-containing protein</fullName>
    </recommendedName>
</protein>
<evidence type="ECO:0000256" key="1">
    <source>
        <dbReference type="ARBA" id="ARBA00004123"/>
    </source>
</evidence>
<feature type="region of interest" description="Disordered" evidence="5">
    <location>
        <begin position="417"/>
        <end position="436"/>
    </location>
</feature>
<evidence type="ECO:0000313" key="8">
    <source>
        <dbReference type="Proteomes" id="UP001530315"/>
    </source>
</evidence>
<feature type="domain" description="HSF-type DNA-binding" evidence="6">
    <location>
        <begin position="555"/>
        <end position="649"/>
    </location>
</feature>
<feature type="compositionally biased region" description="Basic and acidic residues" evidence="5">
    <location>
        <begin position="94"/>
        <end position="112"/>
    </location>
</feature>
<evidence type="ECO:0000256" key="3">
    <source>
        <dbReference type="ARBA" id="ARBA00023242"/>
    </source>
</evidence>
<gene>
    <name evidence="7" type="ORF">ACHAW5_006309</name>
</gene>
<dbReference type="InterPro" id="IPR036388">
    <property type="entry name" value="WH-like_DNA-bd_sf"/>
</dbReference>
<name>A0ABD3NQS7_9STRA</name>
<dbReference type="Pfam" id="PF00447">
    <property type="entry name" value="HSF_DNA-bind"/>
    <property type="match status" value="1"/>
</dbReference>
<dbReference type="PANTHER" id="PTHR10015">
    <property type="entry name" value="HEAT SHOCK TRANSCRIPTION FACTOR"/>
    <property type="match status" value="1"/>
</dbReference>
<sequence length="953" mass="98935">MSHVSGLTNFDAEDEERRLQLSLMQESVENALEHAIASLEEGATMEEAAAGGMIRLDRDVDRRLLSSSPPRRGGGGGEGGQENNDADGDDDIIDLDRRDGDGDGDAVVRGDDGGATSSFPSASSDVGWGGSTPRGGGMSYIPRFGSIGSFSLGNFSSMGSIGPMTRSRSTRTTLVTTPRRRHNYFLEGGGGRRDVRRRTMTAEDRGMPAVAHGRVPPAYCCCQTSPEHREELRKMYLAGFRDAAAKKRNRAVIVGSGTTGGEGEGGMVGTATTAEVGVAAPPTTMAMSSSSLSTDRGGGSIPGGGRAIPPLPHEELRDNFARACNTPPNIGGGGGGGIGAALSMSMSISGSSIGVGAGVANPSDGHNNMERNVHDSRTRHVAVAWPAADRRAPPPLPPLPHAVVYGGSPEILGGGRLSRSGSTLSVNPPPSIPEDGSVPYFMDDGGNLPSSNSGDNFEVGSYGSAHSAGSSLGPAPASVELGTLYGSTPPSFGSLGSTSGAHPSSAGPPPTGREAKAVRGARKPSSSTITVGRGGGGSAAATPQNTPTSGGKRGHSNPFPRKLMGMLKKEEANVVSWLPRGDAFVVRDNDKFVSDILPLYFRHTKLTSFQRQLNLYGFRRITKGPDAGAYRHELFHRDKPDLCLQMKRSKQKSMQSAINSPRLGPSGGGRDRSGSMHSQPSPAMTPGNATGMTPLLTNLNMSGGGGSPPTILLDGPAKENPPQTMPTTYHTSFRSGQAGGPPPTGLGILMSSNRGGANGGTTHTLHHQHHSQGLYTAEQRRFMQQDANDRDRQARALAAAGLSVEQIGSTNVNSVAGLYPPPSLGNPILGQAVHPVNGAIHVTSSNPGPNGDPLSWSNIELNPGIAGCLTHDQAEQVLTLEEMEMDFAHLFDPNVEWENMQTEGSGWPLMTPVTGGGGETADSVPSMASALGDDVVQASVPASVLSDENFEIS</sequence>
<dbReference type="GO" id="GO:0003677">
    <property type="term" value="F:DNA binding"/>
    <property type="evidence" value="ECO:0007669"/>
    <property type="project" value="UniProtKB-KW"/>
</dbReference>